<reference evidence="2" key="1">
    <citation type="submission" date="2020-09" db="EMBL/GenBank/DDBJ databases">
        <title>Genome-Enabled Discovery of Anthraquinone Biosynthesis in Senna tora.</title>
        <authorList>
            <person name="Kang S.-H."/>
            <person name="Pandey R.P."/>
            <person name="Lee C.-M."/>
            <person name="Sim J.-S."/>
            <person name="Jeong J.-T."/>
            <person name="Choi B.-S."/>
            <person name="Jung M."/>
            <person name="Ginzburg D."/>
            <person name="Zhao K."/>
            <person name="Won S.Y."/>
            <person name="Oh T.-J."/>
            <person name="Yu Y."/>
            <person name="Kim N.-H."/>
            <person name="Lee O.R."/>
            <person name="Lee T.-H."/>
            <person name="Bashyal P."/>
            <person name="Kim T.-S."/>
            <person name="Lee W.-H."/>
            <person name="Kawkins C."/>
            <person name="Kim C.-K."/>
            <person name="Kim J.S."/>
            <person name="Ahn B.O."/>
            <person name="Rhee S.Y."/>
            <person name="Sohng J.K."/>
        </authorList>
    </citation>
    <scope>NUCLEOTIDE SEQUENCE</scope>
    <source>
        <tissue evidence="2">Leaf</tissue>
    </source>
</reference>
<feature type="transmembrane region" description="Helical" evidence="1">
    <location>
        <begin position="116"/>
        <end position="137"/>
    </location>
</feature>
<keyword evidence="1" id="KW-1133">Transmembrane helix</keyword>
<name>A0A835C9T4_9FABA</name>
<gene>
    <name evidence="2" type="ORF">G2W53_010508</name>
</gene>
<comment type="caution">
    <text evidence="2">The sequence shown here is derived from an EMBL/GenBank/DDBJ whole genome shotgun (WGS) entry which is preliminary data.</text>
</comment>
<keyword evidence="1" id="KW-0812">Transmembrane</keyword>
<protein>
    <submittedName>
        <fullName evidence="2">Uncharacterized protein</fullName>
    </submittedName>
</protein>
<keyword evidence="1" id="KW-0472">Membrane</keyword>
<accession>A0A835C9T4</accession>
<evidence type="ECO:0000256" key="1">
    <source>
        <dbReference type="SAM" id="Phobius"/>
    </source>
</evidence>
<sequence length="152" mass="16769">MEDLFANSARLPPEIMCKIIGGLGPEEGFFVREIERVEAPSFPGPLLCKMEEASLCARQKKLRCVPPCASTEGASLFAVVCVDEESFVVVSALRESLFDRDVKTGKRSRWGSVKNPALYTVVFTTLNFTAIIISFYWSTTTTCGRTSARGPY</sequence>
<dbReference type="EMBL" id="JAAIUW010000004">
    <property type="protein sequence ID" value="KAF7835649.1"/>
    <property type="molecule type" value="Genomic_DNA"/>
</dbReference>
<dbReference type="AlphaFoldDB" id="A0A835C9T4"/>
<evidence type="ECO:0000313" key="2">
    <source>
        <dbReference type="EMBL" id="KAF7835649.1"/>
    </source>
</evidence>
<keyword evidence="3" id="KW-1185">Reference proteome</keyword>
<dbReference type="Proteomes" id="UP000634136">
    <property type="component" value="Unassembled WGS sequence"/>
</dbReference>
<proteinExistence type="predicted"/>
<organism evidence="2 3">
    <name type="scientific">Senna tora</name>
    <dbReference type="NCBI Taxonomy" id="362788"/>
    <lineage>
        <taxon>Eukaryota</taxon>
        <taxon>Viridiplantae</taxon>
        <taxon>Streptophyta</taxon>
        <taxon>Embryophyta</taxon>
        <taxon>Tracheophyta</taxon>
        <taxon>Spermatophyta</taxon>
        <taxon>Magnoliopsida</taxon>
        <taxon>eudicotyledons</taxon>
        <taxon>Gunneridae</taxon>
        <taxon>Pentapetalae</taxon>
        <taxon>rosids</taxon>
        <taxon>fabids</taxon>
        <taxon>Fabales</taxon>
        <taxon>Fabaceae</taxon>
        <taxon>Caesalpinioideae</taxon>
        <taxon>Cassia clade</taxon>
        <taxon>Senna</taxon>
    </lineage>
</organism>
<evidence type="ECO:0000313" key="3">
    <source>
        <dbReference type="Proteomes" id="UP000634136"/>
    </source>
</evidence>